<dbReference type="PANTHER" id="PTHR11857:SF43">
    <property type="entry name" value="GEO07291P1-RELATED"/>
    <property type="match status" value="1"/>
</dbReference>
<dbReference type="CDD" id="cd23992">
    <property type="entry name" value="PBP_GOBP"/>
    <property type="match status" value="1"/>
</dbReference>
<proteinExistence type="inferred from homology"/>
<comment type="similarity">
    <text evidence="2">Belongs to the PBP/GOBP family.</text>
</comment>
<comment type="subcellular location">
    <subcellularLocation>
        <location evidence="1">Secreted</location>
    </subcellularLocation>
</comment>
<feature type="chain" id="PRO_5046495522" evidence="5">
    <location>
        <begin position="18"/>
        <end position="137"/>
    </location>
</feature>
<dbReference type="RefSeq" id="XP_017783033.1">
    <property type="nucleotide sequence ID" value="XM_017927544.1"/>
</dbReference>
<feature type="signal peptide" evidence="5">
    <location>
        <begin position="1"/>
        <end position="17"/>
    </location>
</feature>
<gene>
    <name evidence="7" type="primary">LOC108567209</name>
</gene>
<reference evidence="7" key="1">
    <citation type="submission" date="2025-08" db="UniProtKB">
        <authorList>
            <consortium name="RefSeq"/>
        </authorList>
    </citation>
    <scope>IDENTIFICATION</scope>
    <source>
        <tissue evidence="7">Whole Larva</tissue>
    </source>
</reference>
<protein>
    <submittedName>
        <fullName evidence="7">Uncharacterized protein LOC108567209</fullName>
    </submittedName>
</protein>
<keyword evidence="3" id="KW-0964">Secreted</keyword>
<keyword evidence="6" id="KW-1185">Reference proteome</keyword>
<accession>A0ABM1N883</accession>
<keyword evidence="4 5" id="KW-0732">Signal</keyword>
<dbReference type="PANTHER" id="PTHR11857">
    <property type="entry name" value="ODORANT BINDING PROTEIN-RELATED"/>
    <property type="match status" value="1"/>
</dbReference>
<dbReference type="SMART" id="SM00708">
    <property type="entry name" value="PhBP"/>
    <property type="match status" value="1"/>
</dbReference>
<dbReference type="InterPro" id="IPR006170">
    <property type="entry name" value="PBP/GOBP"/>
</dbReference>
<evidence type="ECO:0000256" key="5">
    <source>
        <dbReference type="SAM" id="SignalP"/>
    </source>
</evidence>
<evidence type="ECO:0000313" key="7">
    <source>
        <dbReference type="RefSeq" id="XP_017783033.1"/>
    </source>
</evidence>
<evidence type="ECO:0000256" key="4">
    <source>
        <dbReference type="ARBA" id="ARBA00022729"/>
    </source>
</evidence>
<evidence type="ECO:0000313" key="6">
    <source>
        <dbReference type="Proteomes" id="UP000695000"/>
    </source>
</evidence>
<organism evidence="6 7">
    <name type="scientific">Nicrophorus vespilloides</name>
    <name type="common">Boreal carrion beetle</name>
    <dbReference type="NCBI Taxonomy" id="110193"/>
    <lineage>
        <taxon>Eukaryota</taxon>
        <taxon>Metazoa</taxon>
        <taxon>Ecdysozoa</taxon>
        <taxon>Arthropoda</taxon>
        <taxon>Hexapoda</taxon>
        <taxon>Insecta</taxon>
        <taxon>Pterygota</taxon>
        <taxon>Neoptera</taxon>
        <taxon>Endopterygota</taxon>
        <taxon>Coleoptera</taxon>
        <taxon>Polyphaga</taxon>
        <taxon>Staphyliniformia</taxon>
        <taxon>Silphidae</taxon>
        <taxon>Nicrophorinae</taxon>
        <taxon>Nicrophorus</taxon>
    </lineage>
</organism>
<evidence type="ECO:0000256" key="2">
    <source>
        <dbReference type="ARBA" id="ARBA00008098"/>
    </source>
</evidence>
<dbReference type="Proteomes" id="UP000695000">
    <property type="component" value="Unplaced"/>
</dbReference>
<dbReference type="SUPFAM" id="SSF47565">
    <property type="entry name" value="Insect pheromone/odorant-binding proteins"/>
    <property type="match status" value="1"/>
</dbReference>
<dbReference type="Pfam" id="PF01395">
    <property type="entry name" value="PBP_GOBP"/>
    <property type="match status" value="1"/>
</dbReference>
<dbReference type="GeneID" id="108567209"/>
<dbReference type="Gene3D" id="1.10.238.20">
    <property type="entry name" value="Pheromone/general odorant binding protein domain"/>
    <property type="match status" value="1"/>
</dbReference>
<dbReference type="InterPro" id="IPR036728">
    <property type="entry name" value="PBP_GOBP_sf"/>
</dbReference>
<evidence type="ECO:0000256" key="1">
    <source>
        <dbReference type="ARBA" id="ARBA00004613"/>
    </source>
</evidence>
<name>A0ABM1N883_NICVS</name>
<sequence length="137" mass="14732">MKSFAIILLVVASVAFAQKVNLTEEQKTKLAEIKKECIASSGVAVDAVENAKKGVIADDQKMKDFLFCVAQKIGFMNKDGHFNVDVMMAKISAQHGEQIAKDVVGVCTAKTEANGPETSFVLAKCLSEKSKQHVSLA</sequence>
<evidence type="ECO:0000256" key="3">
    <source>
        <dbReference type="ARBA" id="ARBA00022525"/>
    </source>
</evidence>